<feature type="domain" description="C2H2-type" evidence="6">
    <location>
        <begin position="577"/>
        <end position="605"/>
    </location>
</feature>
<accession>W5JVP2</accession>
<dbReference type="Proteomes" id="UP000000673">
    <property type="component" value="Unassembled WGS sequence"/>
</dbReference>
<dbReference type="EnsemblMetazoa" id="ADAC000717-RA">
    <property type="protein sequence ID" value="ADAC000717-PA"/>
    <property type="gene ID" value="ADAC000717"/>
</dbReference>
<dbReference type="VEuPathDB" id="VectorBase:ADAC000717"/>
<evidence type="ECO:0000256" key="1">
    <source>
        <dbReference type="ARBA" id="ARBA00022723"/>
    </source>
</evidence>
<dbReference type="InterPro" id="IPR013087">
    <property type="entry name" value="Znf_C2H2_type"/>
</dbReference>
<dbReference type="PANTHER" id="PTHR24409:SF407">
    <property type="entry name" value="C2H2-TYPE DOMAIN-CONTAINING PROTEIN"/>
    <property type="match status" value="1"/>
</dbReference>
<reference evidence="7" key="3">
    <citation type="journal article" date="2013" name="Nucleic Acids Res.">
        <title>The genome of Anopheles darlingi, the main neotropical malaria vector.</title>
        <authorList>
            <person name="Marinotti O."/>
            <person name="Cerqueira G.C."/>
            <person name="de Almeida L.G."/>
            <person name="Ferro M.I."/>
            <person name="Loreto E.L."/>
            <person name="Zaha A."/>
            <person name="Teixeira S.M."/>
            <person name="Wespiser A.R."/>
            <person name="Almeida E Silva A."/>
            <person name="Schlindwein A.D."/>
            <person name="Pacheco A.C."/>
            <person name="Silva A.L."/>
            <person name="Graveley B.R."/>
            <person name="Walenz B.P."/>
            <person name="Lima Bde A."/>
            <person name="Ribeiro C.A."/>
            <person name="Nunes-Silva C.G."/>
            <person name="de Carvalho C.R."/>
            <person name="Soares C.M."/>
            <person name="de Menezes C.B."/>
            <person name="Matiolli C."/>
            <person name="Caffrey D."/>
            <person name="Araujo D.A."/>
            <person name="de Oliveira D.M."/>
            <person name="Golenbock D."/>
            <person name="Grisard E.C."/>
            <person name="Fantinatti-Garboggini F."/>
            <person name="de Carvalho F.M."/>
            <person name="Barcellos F.G."/>
            <person name="Prosdocimi F."/>
            <person name="May G."/>
            <person name="Azevedo Junior G.M."/>
            <person name="Guimaraes G.M."/>
            <person name="Goldman G.H."/>
            <person name="Padilha I.Q."/>
            <person name="Batista Jda S."/>
            <person name="Ferro J.A."/>
            <person name="Ribeiro J.M."/>
            <person name="Fietto J.L."/>
            <person name="Dabbas K.M."/>
            <person name="Cerdeira L."/>
            <person name="Agnez-Lima L.F."/>
            <person name="Brocchi M."/>
            <person name="de Carvalho M.O."/>
            <person name="Teixeira Mde M."/>
            <person name="Diniz Maia Mde M."/>
            <person name="Goldman M.H."/>
            <person name="Cruz Schneider M.P."/>
            <person name="Felipe M.S."/>
            <person name="Hungria M."/>
            <person name="Nicolas M.F."/>
            <person name="Pereira M."/>
            <person name="Montes M.A."/>
            <person name="Cantao M.E."/>
            <person name="Vincentz M."/>
            <person name="Rafael M.S."/>
            <person name="Silverman N."/>
            <person name="Stoco P.H."/>
            <person name="Souza R.C."/>
            <person name="Vicentini R."/>
            <person name="Gazzinelli R.T."/>
            <person name="Neves Rde O."/>
            <person name="Silva R."/>
            <person name="Astolfi-Filho S."/>
            <person name="Maciel T.E."/>
            <person name="Urmenyi T.P."/>
            <person name="Tadei W.P."/>
            <person name="Camargo E.P."/>
            <person name="de Vasconcelos A.T."/>
        </authorList>
    </citation>
    <scope>NUCLEOTIDE SEQUENCE</scope>
</reference>
<evidence type="ECO:0000256" key="3">
    <source>
        <dbReference type="ARBA" id="ARBA00022771"/>
    </source>
</evidence>
<dbReference type="AlphaFoldDB" id="W5JVP2"/>
<reference evidence="7" key="2">
    <citation type="submission" date="2010-05" db="EMBL/GenBank/DDBJ databases">
        <authorList>
            <person name="Almeida L.G."/>
            <person name="Nicolas M.F."/>
            <person name="Souza R.C."/>
            <person name="Vasconcelos A.T.R."/>
        </authorList>
    </citation>
    <scope>NUCLEOTIDE SEQUENCE</scope>
</reference>
<keyword evidence="4" id="KW-0862">Zinc</keyword>
<dbReference type="Pfam" id="PF13894">
    <property type="entry name" value="zf-C2H2_4"/>
    <property type="match status" value="1"/>
</dbReference>
<dbReference type="STRING" id="43151.W5JVP2"/>
<dbReference type="SUPFAM" id="SSF57667">
    <property type="entry name" value="beta-beta-alpha zinc fingers"/>
    <property type="match status" value="7"/>
</dbReference>
<evidence type="ECO:0000259" key="6">
    <source>
        <dbReference type="PROSITE" id="PS50157"/>
    </source>
</evidence>
<reference evidence="8" key="4">
    <citation type="submission" date="2015-06" db="UniProtKB">
        <authorList>
            <consortium name="EnsemblMetazoa"/>
        </authorList>
    </citation>
    <scope>IDENTIFICATION</scope>
</reference>
<dbReference type="Gene3D" id="3.30.160.60">
    <property type="entry name" value="Classic Zinc Finger"/>
    <property type="match status" value="8"/>
</dbReference>
<evidence type="ECO:0000256" key="5">
    <source>
        <dbReference type="PROSITE-ProRule" id="PRU00042"/>
    </source>
</evidence>
<dbReference type="Pfam" id="PF00096">
    <property type="entry name" value="zf-C2H2"/>
    <property type="match status" value="4"/>
</dbReference>
<name>W5JVP2_ANODA</name>
<dbReference type="HOGENOM" id="CLU_025349_0_0_1"/>
<gene>
    <name evidence="7" type="ORF">AND_000717</name>
</gene>
<dbReference type="PROSITE" id="PS50157">
    <property type="entry name" value="ZINC_FINGER_C2H2_2"/>
    <property type="match status" value="10"/>
</dbReference>
<dbReference type="PANTHER" id="PTHR24409">
    <property type="entry name" value="ZINC FINGER PROTEIN 142"/>
    <property type="match status" value="1"/>
</dbReference>
<dbReference type="PROSITE" id="PS00028">
    <property type="entry name" value="ZINC_FINGER_C2H2_1"/>
    <property type="match status" value="9"/>
</dbReference>
<dbReference type="InterPro" id="IPR036236">
    <property type="entry name" value="Znf_C2H2_sf"/>
</dbReference>
<keyword evidence="2" id="KW-0677">Repeat</keyword>
<reference evidence="7 9" key="1">
    <citation type="journal article" date="2010" name="BMC Genomics">
        <title>Combination of measures distinguishes pre-miRNAs from other stem-loops in the genome of the newly sequenced Anopheles darlingi.</title>
        <authorList>
            <person name="Mendes N.D."/>
            <person name="Freitas A.T."/>
            <person name="Vasconcelos A.T."/>
            <person name="Sagot M.F."/>
        </authorList>
    </citation>
    <scope>NUCLEOTIDE SEQUENCE</scope>
</reference>
<feature type="domain" description="C2H2-type" evidence="6">
    <location>
        <begin position="606"/>
        <end position="634"/>
    </location>
</feature>
<evidence type="ECO:0000256" key="4">
    <source>
        <dbReference type="ARBA" id="ARBA00022833"/>
    </source>
</evidence>
<dbReference type="FunFam" id="3.30.160.60:FF:000100">
    <property type="entry name" value="Zinc finger 45-like"/>
    <property type="match status" value="1"/>
</dbReference>
<dbReference type="VEuPathDB" id="VectorBase:ADAR2_008812"/>
<dbReference type="Pfam" id="PF13912">
    <property type="entry name" value="zf-C2H2_6"/>
    <property type="match status" value="1"/>
</dbReference>
<dbReference type="SMART" id="SM00355">
    <property type="entry name" value="ZnF_C2H2"/>
    <property type="match status" value="15"/>
</dbReference>
<evidence type="ECO:0000313" key="8">
    <source>
        <dbReference type="EnsemblMetazoa" id="ADAC000717-PA"/>
    </source>
</evidence>
<proteinExistence type="predicted"/>
<dbReference type="eggNOG" id="KOG1721">
    <property type="taxonomic scope" value="Eukaryota"/>
</dbReference>
<feature type="domain" description="C2H2-type" evidence="6">
    <location>
        <begin position="549"/>
        <end position="576"/>
    </location>
</feature>
<feature type="domain" description="C2H2-type" evidence="6">
    <location>
        <begin position="663"/>
        <end position="689"/>
    </location>
</feature>
<dbReference type="GO" id="GO:0000977">
    <property type="term" value="F:RNA polymerase II transcription regulatory region sequence-specific DNA binding"/>
    <property type="evidence" value="ECO:0007669"/>
    <property type="project" value="TreeGrafter"/>
</dbReference>
<protein>
    <submittedName>
        <fullName evidence="7">Gastrula zinc finger protein XLCGF52.1</fullName>
    </submittedName>
</protein>
<sequence length="689" mass="80359">MQSTLDAVLCKCCGDTAGHRFQGLHQNVSVNGKELMVRKMFDIFHIPQEICLVEEDVVCEHCLEQLKFCYQFYDKFLDVIASATRVPPRSLQILEQDEVSLTCSLCEASFVNNLDLEKHTKIIHSPGKYYYCAACEKYFITKRGMIQHTAAIHHDASETFSCDICQRSFTTRNNYQNHMRYHKDYVCHFCNTGWLTESNLLQHVSANHADRLFVCPFCDRKDRLRKTLNRHVRSSHHPQSCVFFCGYCGIGSTGYDNLESLNDHLRQLHEEESAPANAYDHLLNDSLFVKELPALELAPPESIDKEQEEFLQNVNLTRTNQSNESSKVKPDGGGLAEARFDQKTVLEDFLDEAFENNEIWEKYIENGEEYLIDDYDFYLKRIEEPQQESGKYPCPHCSDRSFSKQFQLMVHLAEQHDIASLVCNDCGASFASLQSYRTHRREHMKENVRFRESNIPEVEEALSLVHSTALDYTVREEESCYRFTCSLCDRSFLRKHNLEKHTCAFYKRHQQETGERPTIRCQYCDFQSHVAKEVFIHQRKHQEEGQESIYCTLCDRRFSSTSGLKYHLKRHTGIKAFTCLYCGKNFTANSNLNAHIRNVHSDHKSFGCPECEETFASKDHLNKHQRSRHRQERSFVCSDCGKAYFQRSHLNEHVAACHREYRYRCNICNNSYAARGSLKRHQLQKHLLD</sequence>
<feature type="domain" description="C2H2-type" evidence="6">
    <location>
        <begin position="101"/>
        <end position="129"/>
    </location>
</feature>
<keyword evidence="1" id="KW-0479">Metal-binding</keyword>
<feature type="domain" description="C2H2-type" evidence="6">
    <location>
        <begin position="421"/>
        <end position="448"/>
    </location>
</feature>
<keyword evidence="3 5" id="KW-0863">Zinc-finger</keyword>
<evidence type="ECO:0000313" key="9">
    <source>
        <dbReference type="Proteomes" id="UP000000673"/>
    </source>
</evidence>
<feature type="domain" description="C2H2-type" evidence="6">
    <location>
        <begin position="483"/>
        <end position="517"/>
    </location>
</feature>
<dbReference type="GO" id="GO:0005634">
    <property type="term" value="C:nucleus"/>
    <property type="evidence" value="ECO:0007669"/>
    <property type="project" value="TreeGrafter"/>
</dbReference>
<evidence type="ECO:0000313" key="7">
    <source>
        <dbReference type="EMBL" id="ETN67473.1"/>
    </source>
</evidence>
<organism evidence="7">
    <name type="scientific">Anopheles darlingi</name>
    <name type="common">Mosquito</name>
    <dbReference type="NCBI Taxonomy" id="43151"/>
    <lineage>
        <taxon>Eukaryota</taxon>
        <taxon>Metazoa</taxon>
        <taxon>Ecdysozoa</taxon>
        <taxon>Arthropoda</taxon>
        <taxon>Hexapoda</taxon>
        <taxon>Insecta</taxon>
        <taxon>Pterygota</taxon>
        <taxon>Neoptera</taxon>
        <taxon>Endopterygota</taxon>
        <taxon>Diptera</taxon>
        <taxon>Nematocera</taxon>
        <taxon>Culicoidea</taxon>
        <taxon>Culicidae</taxon>
        <taxon>Anophelinae</taxon>
        <taxon>Anopheles</taxon>
    </lineage>
</organism>
<dbReference type="OMA" id="RTFQRKH"/>
<feature type="domain" description="C2H2-type" evidence="6">
    <location>
        <begin position="160"/>
        <end position="182"/>
    </location>
</feature>
<feature type="domain" description="C2H2-type" evidence="6">
    <location>
        <begin position="635"/>
        <end position="663"/>
    </location>
</feature>
<dbReference type="GO" id="GO:0000981">
    <property type="term" value="F:DNA-binding transcription factor activity, RNA polymerase II-specific"/>
    <property type="evidence" value="ECO:0007669"/>
    <property type="project" value="TreeGrafter"/>
</dbReference>
<evidence type="ECO:0000256" key="2">
    <source>
        <dbReference type="ARBA" id="ARBA00022737"/>
    </source>
</evidence>
<keyword evidence="9" id="KW-1185">Reference proteome</keyword>
<dbReference type="EMBL" id="ADMH02000180">
    <property type="protein sequence ID" value="ETN67473.1"/>
    <property type="molecule type" value="Genomic_DNA"/>
</dbReference>
<feature type="domain" description="C2H2-type" evidence="6">
    <location>
        <begin position="130"/>
        <end position="158"/>
    </location>
</feature>
<dbReference type="GO" id="GO:0008270">
    <property type="term" value="F:zinc ion binding"/>
    <property type="evidence" value="ECO:0007669"/>
    <property type="project" value="UniProtKB-KW"/>
</dbReference>